<name>A0A5S3PUX8_9FLAO</name>
<dbReference type="Gene3D" id="3.40.630.30">
    <property type="match status" value="1"/>
</dbReference>
<dbReference type="PANTHER" id="PTHR43792">
    <property type="entry name" value="GNAT FAMILY, PUTATIVE (AFU_ORTHOLOGUE AFUA_3G00765)-RELATED-RELATED"/>
    <property type="match status" value="1"/>
</dbReference>
<sequence length="177" mass="20957">MFLEFDDYYIDAIHEKYAWRLCDFCTINTERLQRYFPKTLEQNLTPDLSKYFVERKIRAFQNKEEFLFVLKEKENHTLIGLIYLKELDWEKKQGELAYALGYQVESKGYMTETVKAISKWAFGELQLETLQIITHKSNSGSIRVAQKCGFTWQKVLLGEHTPPGESPLDMELYELYA</sequence>
<feature type="domain" description="N-acetyltransferase" evidence="1">
    <location>
        <begin position="28"/>
        <end position="151"/>
    </location>
</feature>
<gene>
    <name evidence="2" type="ORF">FEE95_05110</name>
</gene>
<protein>
    <submittedName>
        <fullName evidence="2">GNAT family N-acetyltransferase</fullName>
    </submittedName>
</protein>
<organism evidence="2 3">
    <name type="scientific">Maribacter algarum</name>
    <name type="common">ex Zhang et al. 2020</name>
    <dbReference type="NCBI Taxonomy" id="2578118"/>
    <lineage>
        <taxon>Bacteria</taxon>
        <taxon>Pseudomonadati</taxon>
        <taxon>Bacteroidota</taxon>
        <taxon>Flavobacteriia</taxon>
        <taxon>Flavobacteriales</taxon>
        <taxon>Flavobacteriaceae</taxon>
        <taxon>Maribacter</taxon>
    </lineage>
</organism>
<proteinExistence type="predicted"/>
<reference evidence="2 3" key="1">
    <citation type="submission" date="2019-05" db="EMBL/GenBank/DDBJ databases">
        <authorList>
            <person name="Zhang J.-Y."/>
            <person name="Feg X."/>
            <person name="Du Z.-J."/>
        </authorList>
    </citation>
    <scope>NUCLEOTIDE SEQUENCE [LARGE SCALE GENOMIC DNA]</scope>
    <source>
        <strain evidence="2 3">RZ26</strain>
    </source>
</reference>
<dbReference type="Proteomes" id="UP000310314">
    <property type="component" value="Unassembled WGS sequence"/>
</dbReference>
<accession>A0A5S3PUX8</accession>
<dbReference type="InterPro" id="IPR051531">
    <property type="entry name" value="N-acetyltransferase"/>
</dbReference>
<evidence type="ECO:0000313" key="3">
    <source>
        <dbReference type="Proteomes" id="UP000310314"/>
    </source>
</evidence>
<comment type="caution">
    <text evidence="2">The sequence shown here is derived from an EMBL/GenBank/DDBJ whole genome shotgun (WGS) entry which is preliminary data.</text>
</comment>
<evidence type="ECO:0000259" key="1">
    <source>
        <dbReference type="Pfam" id="PF13302"/>
    </source>
</evidence>
<dbReference type="Pfam" id="PF13302">
    <property type="entry name" value="Acetyltransf_3"/>
    <property type="match status" value="1"/>
</dbReference>
<dbReference type="SUPFAM" id="SSF55729">
    <property type="entry name" value="Acyl-CoA N-acyltransferases (Nat)"/>
    <property type="match status" value="1"/>
</dbReference>
<dbReference type="InterPro" id="IPR016181">
    <property type="entry name" value="Acyl_CoA_acyltransferase"/>
</dbReference>
<keyword evidence="3" id="KW-1185">Reference proteome</keyword>
<keyword evidence="2" id="KW-0808">Transferase</keyword>
<dbReference type="GO" id="GO:0016747">
    <property type="term" value="F:acyltransferase activity, transferring groups other than amino-acyl groups"/>
    <property type="evidence" value="ECO:0007669"/>
    <property type="project" value="InterPro"/>
</dbReference>
<dbReference type="RefSeq" id="WP_138656744.1">
    <property type="nucleotide sequence ID" value="NZ_VATY01000001.1"/>
</dbReference>
<evidence type="ECO:0000313" key="2">
    <source>
        <dbReference type="EMBL" id="TMM58811.1"/>
    </source>
</evidence>
<dbReference type="OrthoDB" id="883856at2"/>
<dbReference type="InterPro" id="IPR000182">
    <property type="entry name" value="GNAT_dom"/>
</dbReference>
<dbReference type="EMBL" id="VATY01000001">
    <property type="protein sequence ID" value="TMM58811.1"/>
    <property type="molecule type" value="Genomic_DNA"/>
</dbReference>
<dbReference type="AlphaFoldDB" id="A0A5S3PUX8"/>